<evidence type="ECO:0000313" key="3">
    <source>
        <dbReference type="Proteomes" id="UP000030151"/>
    </source>
</evidence>
<sequence length="341" mass="38903">MNTNGDGLFDEPVASSTQSQHPKLWTDEYNNNLVKAWGLELCPRWARHDEFLCLEGDAIQPSRHCEDPVINEKPLIQDYSMHQPFSGISTGLPGGFFDRNRSVGSGHEEHSSTSETIIDGIENASELTAQRMKRSVENEFNDISGPRRKKARKFSPTTAEITPENKAIQDKSKESPTRVFQELFKSKHHADKSLETIIELHRKPVSDCSFPADDESFPKTDEEYRQRVRQVFDAICDWSHILEWRTVLPKGQENRISAEFSQDRPERRQGESMDDPPADFMPTEAELVKILPPVEDQQRRVLRQIPNDQTIEWISWGIVGAAIKSQQGNTQVPYWCVSEGG</sequence>
<dbReference type="EMBL" id="JELW01000008">
    <property type="protein sequence ID" value="EXV01403.1"/>
    <property type="molecule type" value="Genomic_DNA"/>
</dbReference>
<organism evidence="2 3">
    <name type="scientific">Metarhizium robertsii</name>
    <dbReference type="NCBI Taxonomy" id="568076"/>
    <lineage>
        <taxon>Eukaryota</taxon>
        <taxon>Fungi</taxon>
        <taxon>Dikarya</taxon>
        <taxon>Ascomycota</taxon>
        <taxon>Pezizomycotina</taxon>
        <taxon>Sordariomycetes</taxon>
        <taxon>Hypocreomycetidae</taxon>
        <taxon>Hypocreales</taxon>
        <taxon>Clavicipitaceae</taxon>
        <taxon>Metarhizium</taxon>
    </lineage>
</organism>
<gene>
    <name evidence="2" type="ORF">X797_005499</name>
</gene>
<evidence type="ECO:0000313" key="2">
    <source>
        <dbReference type="EMBL" id="EXV01403.1"/>
    </source>
</evidence>
<evidence type="ECO:0000256" key="1">
    <source>
        <dbReference type="SAM" id="MobiDB-lite"/>
    </source>
</evidence>
<feature type="region of interest" description="Disordered" evidence="1">
    <location>
        <begin position="1"/>
        <end position="21"/>
    </location>
</feature>
<dbReference type="OrthoDB" id="4814848at2759"/>
<feature type="region of interest" description="Disordered" evidence="1">
    <location>
        <begin position="135"/>
        <end position="175"/>
    </location>
</feature>
<accession>A0A014R1F9</accession>
<protein>
    <submittedName>
        <fullName evidence="2">Uncharacterized protein</fullName>
    </submittedName>
</protein>
<dbReference type="HOGENOM" id="CLU_070633_0_0_1"/>
<feature type="region of interest" description="Disordered" evidence="1">
    <location>
        <begin position="255"/>
        <end position="278"/>
    </location>
</feature>
<reference evidence="2 3" key="1">
    <citation type="submission" date="2014-02" db="EMBL/GenBank/DDBJ databases">
        <title>The genome sequence of the entomopathogenic fungus Metarhizium robertsii ARSEF 2575.</title>
        <authorList>
            <person name="Giuliano Garisto Donzelli B."/>
            <person name="Roe B.A."/>
            <person name="Macmil S.L."/>
            <person name="Krasnoff S.B."/>
            <person name="Gibson D.M."/>
        </authorList>
    </citation>
    <scope>NUCLEOTIDE SEQUENCE [LARGE SCALE GENOMIC DNA]</scope>
    <source>
        <strain evidence="2 3">ARSEF 2575</strain>
    </source>
</reference>
<comment type="caution">
    <text evidence="2">The sequence shown here is derived from an EMBL/GenBank/DDBJ whole genome shotgun (WGS) entry which is preliminary data.</text>
</comment>
<name>A0A014R1F9_9HYPO</name>
<proteinExistence type="predicted"/>
<dbReference type="AlphaFoldDB" id="A0A014R1F9"/>
<feature type="compositionally biased region" description="Basic and acidic residues" evidence="1">
    <location>
        <begin position="261"/>
        <end position="271"/>
    </location>
</feature>
<dbReference type="Proteomes" id="UP000030151">
    <property type="component" value="Unassembled WGS sequence"/>
</dbReference>